<feature type="compositionally biased region" description="Polar residues" evidence="1">
    <location>
        <begin position="69"/>
        <end position="84"/>
    </location>
</feature>
<accession>A0ABD3TI26</accession>
<keyword evidence="2" id="KW-0472">Membrane</keyword>
<proteinExistence type="predicted"/>
<dbReference type="AlphaFoldDB" id="A0ABD3TI26"/>
<sequence length="220" mass="24482">MRIFTQGNILDFSAGVITVSLVGAVMFVVLSLLIGVRIYRKRRRLGKMVEPVEQQPIASNTSSRDDETGYSSSAASCSNPGYTLSSKTSRSSTKALFDGKTDDANYKYATAFQSSTPPQWTDDTYDNTGDEIKPHSDRAYDHIPTYFVEEYDATHLTMHTRLNASERYDHVIICPDDVYDETCAAIASTLKYQSYDHVIICPGDIYEETCAAQASTGQYK</sequence>
<protein>
    <submittedName>
        <fullName evidence="3">Uncharacterized protein</fullName>
    </submittedName>
</protein>
<gene>
    <name evidence="3" type="ORF">ACJMK2_021277</name>
</gene>
<feature type="transmembrane region" description="Helical" evidence="2">
    <location>
        <begin position="12"/>
        <end position="39"/>
    </location>
</feature>
<evidence type="ECO:0000313" key="4">
    <source>
        <dbReference type="Proteomes" id="UP001634394"/>
    </source>
</evidence>
<dbReference type="Proteomes" id="UP001634394">
    <property type="component" value="Unassembled WGS sequence"/>
</dbReference>
<comment type="caution">
    <text evidence="3">The sequence shown here is derived from an EMBL/GenBank/DDBJ whole genome shotgun (WGS) entry which is preliminary data.</text>
</comment>
<feature type="region of interest" description="Disordered" evidence="1">
    <location>
        <begin position="56"/>
        <end position="88"/>
    </location>
</feature>
<name>A0ABD3TI26_SINWO</name>
<reference evidence="3 4" key="1">
    <citation type="submission" date="2024-11" db="EMBL/GenBank/DDBJ databases">
        <title>Chromosome-level genome assembly of the freshwater bivalve Anodonta woodiana.</title>
        <authorList>
            <person name="Chen X."/>
        </authorList>
    </citation>
    <scope>NUCLEOTIDE SEQUENCE [LARGE SCALE GENOMIC DNA]</scope>
    <source>
        <strain evidence="3">MN2024</strain>
        <tissue evidence="3">Gills</tissue>
    </source>
</reference>
<evidence type="ECO:0000256" key="2">
    <source>
        <dbReference type="SAM" id="Phobius"/>
    </source>
</evidence>
<evidence type="ECO:0000313" key="3">
    <source>
        <dbReference type="EMBL" id="KAL3835803.1"/>
    </source>
</evidence>
<keyword evidence="2" id="KW-1133">Transmembrane helix</keyword>
<keyword evidence="2" id="KW-0812">Transmembrane</keyword>
<organism evidence="3 4">
    <name type="scientific">Sinanodonta woodiana</name>
    <name type="common">Chinese pond mussel</name>
    <name type="synonym">Anodonta woodiana</name>
    <dbReference type="NCBI Taxonomy" id="1069815"/>
    <lineage>
        <taxon>Eukaryota</taxon>
        <taxon>Metazoa</taxon>
        <taxon>Spiralia</taxon>
        <taxon>Lophotrochozoa</taxon>
        <taxon>Mollusca</taxon>
        <taxon>Bivalvia</taxon>
        <taxon>Autobranchia</taxon>
        <taxon>Heteroconchia</taxon>
        <taxon>Palaeoheterodonta</taxon>
        <taxon>Unionida</taxon>
        <taxon>Unionoidea</taxon>
        <taxon>Unionidae</taxon>
        <taxon>Unioninae</taxon>
        <taxon>Sinanodonta</taxon>
    </lineage>
</organism>
<keyword evidence="4" id="KW-1185">Reference proteome</keyword>
<evidence type="ECO:0000256" key="1">
    <source>
        <dbReference type="SAM" id="MobiDB-lite"/>
    </source>
</evidence>
<dbReference type="EMBL" id="JBJQND010000018">
    <property type="protein sequence ID" value="KAL3835803.1"/>
    <property type="molecule type" value="Genomic_DNA"/>
</dbReference>